<dbReference type="KEGG" id="vos:KNV97_15035"/>
<dbReference type="PROSITE" id="PS50943">
    <property type="entry name" value="HTH_CROC1"/>
    <property type="match status" value="1"/>
</dbReference>
<reference evidence="3" key="1">
    <citation type="submission" date="2021-06" db="EMBL/GenBank/DDBJ databases">
        <title>Vibrio nov. sp., novel gut bacterium isolated from Yellow Sea oyster.</title>
        <authorList>
            <person name="Muhammad N."/>
            <person name="Nguyen T.H."/>
            <person name="Lee Y.-J."/>
            <person name="Ko J."/>
            <person name="Kim S.-G."/>
        </authorList>
    </citation>
    <scope>NUCLEOTIDE SEQUENCE</scope>
    <source>
        <strain evidence="3">OG9-811</strain>
    </source>
</reference>
<keyword evidence="1" id="KW-0812">Transmembrane</keyword>
<dbReference type="Pfam" id="PF13413">
    <property type="entry name" value="HTH_25"/>
    <property type="match status" value="1"/>
</dbReference>
<evidence type="ECO:0000313" key="4">
    <source>
        <dbReference type="Proteomes" id="UP000694232"/>
    </source>
</evidence>
<dbReference type="RefSeq" id="WP_218562249.1">
    <property type="nucleotide sequence ID" value="NZ_CP076643.1"/>
</dbReference>
<organism evidence="3 4">
    <name type="scientific">Vibrio ostreae</name>
    <dbReference type="NCBI Taxonomy" id="2841925"/>
    <lineage>
        <taxon>Bacteria</taxon>
        <taxon>Pseudomonadati</taxon>
        <taxon>Pseudomonadota</taxon>
        <taxon>Gammaproteobacteria</taxon>
        <taxon>Vibrionales</taxon>
        <taxon>Vibrionaceae</taxon>
        <taxon>Vibrio</taxon>
    </lineage>
</organism>
<dbReference type="PANTHER" id="PTHR34475:SF1">
    <property type="entry name" value="CYTOSKELETON PROTEIN RODZ"/>
    <property type="match status" value="1"/>
</dbReference>
<proteinExistence type="predicted"/>
<protein>
    <submittedName>
        <fullName evidence="3">Cytoskeleton protein RodZ</fullName>
    </submittedName>
</protein>
<dbReference type="Proteomes" id="UP000694232">
    <property type="component" value="Chromosome 1"/>
</dbReference>
<dbReference type="AlphaFoldDB" id="A0A975U7S8"/>
<sequence>MNTEQDNLTPSTPHVQPGTLLKQKREALGLTQKQVADRLRLRITIIQNLEDNNFKSDLVATFTRGYLRSYAKAVGLSESEIVDAFEAMEGLQPQEQTMQSFSKKTKRDKHDSRIMTITWIILLVIIGMSSLWWWQNNEQDTLKPDSAADAVSAVVESTVAGNSDEMQPDFATINGVDDEISAAQDSDAAEMVADTDMAEEPQPVADEQVASEQVASEQVVSEQAMPEESATTEQAVANLLTLNFTADCWIQVKDASGKTLSTGIKKAGQTLNLRGEKPLQVILGAPEGVSVTFASEPVDLSGYTSGKVARFTLP</sequence>
<evidence type="ECO:0000259" key="2">
    <source>
        <dbReference type="PROSITE" id="PS50943"/>
    </source>
</evidence>
<evidence type="ECO:0000256" key="1">
    <source>
        <dbReference type="SAM" id="Phobius"/>
    </source>
</evidence>
<dbReference type="InterPro" id="IPR001387">
    <property type="entry name" value="Cro/C1-type_HTH"/>
</dbReference>
<dbReference type="NCBIfam" id="NF008109">
    <property type="entry name" value="PRK10856.1"/>
    <property type="match status" value="1"/>
</dbReference>
<keyword evidence="1" id="KW-1133">Transmembrane helix</keyword>
<gene>
    <name evidence="3" type="primary">rodZ</name>
    <name evidence="3" type="ORF">KNV97_15035</name>
</gene>
<dbReference type="PANTHER" id="PTHR34475">
    <property type="match status" value="1"/>
</dbReference>
<dbReference type="InterPro" id="IPR050400">
    <property type="entry name" value="Bact_Cytoskel_RodZ"/>
</dbReference>
<name>A0A975U7S8_9VIBR</name>
<feature type="domain" description="HTH cro/C1-type" evidence="2">
    <location>
        <begin position="21"/>
        <end position="50"/>
    </location>
</feature>
<dbReference type="CDD" id="cd00093">
    <property type="entry name" value="HTH_XRE"/>
    <property type="match status" value="1"/>
</dbReference>
<keyword evidence="1" id="KW-0472">Membrane</keyword>
<dbReference type="InterPro" id="IPR025194">
    <property type="entry name" value="RodZ-like_C"/>
</dbReference>
<dbReference type="SMART" id="SM00530">
    <property type="entry name" value="HTH_XRE"/>
    <property type="match status" value="1"/>
</dbReference>
<keyword evidence="4" id="KW-1185">Reference proteome</keyword>
<dbReference type="EMBL" id="CP076643">
    <property type="protein sequence ID" value="QXO16783.1"/>
    <property type="molecule type" value="Genomic_DNA"/>
</dbReference>
<feature type="transmembrane region" description="Helical" evidence="1">
    <location>
        <begin position="114"/>
        <end position="134"/>
    </location>
</feature>
<accession>A0A975U7S8</accession>
<evidence type="ECO:0000313" key="3">
    <source>
        <dbReference type="EMBL" id="QXO16783.1"/>
    </source>
</evidence>
<dbReference type="Pfam" id="PF13464">
    <property type="entry name" value="RodZ_C"/>
    <property type="match status" value="1"/>
</dbReference>